<dbReference type="PROSITE" id="PS51192">
    <property type="entry name" value="HELICASE_ATP_BIND_1"/>
    <property type="match status" value="1"/>
</dbReference>
<dbReference type="InterPro" id="IPR014001">
    <property type="entry name" value="Helicase_ATP-bd"/>
</dbReference>
<protein>
    <submittedName>
        <fullName evidence="3">DEAD/DEAH box helicase</fullName>
    </submittedName>
</protein>
<keyword evidence="3" id="KW-0547">Nucleotide-binding</keyword>
<keyword evidence="4" id="KW-1185">Reference proteome</keyword>
<dbReference type="PANTHER" id="PTHR47396">
    <property type="entry name" value="TYPE I RESTRICTION ENZYME ECOKI R PROTEIN"/>
    <property type="match status" value="1"/>
</dbReference>
<dbReference type="KEGG" id="fls:GLV81_10380"/>
<evidence type="ECO:0000313" key="3">
    <source>
        <dbReference type="EMBL" id="QGW28448.1"/>
    </source>
</evidence>
<dbReference type="InterPro" id="IPR006935">
    <property type="entry name" value="Helicase/UvrB_N"/>
</dbReference>
<keyword evidence="3" id="KW-0067">ATP-binding</keyword>
<dbReference type="Pfam" id="PF04851">
    <property type="entry name" value="ResIII"/>
    <property type="match status" value="1"/>
</dbReference>
<dbReference type="Proteomes" id="UP000426027">
    <property type="component" value="Chromosome"/>
</dbReference>
<accession>A0A6I6GLD9</accession>
<dbReference type="REBASE" id="364944">
    <property type="entry name" value="FspSB02ORF10385P"/>
</dbReference>
<dbReference type="RefSeq" id="WP_157478804.1">
    <property type="nucleotide sequence ID" value="NZ_CP046566.1"/>
</dbReference>
<organism evidence="3 4">
    <name type="scientific">Phnomibacter ginsenosidimutans</name>
    <dbReference type="NCBI Taxonomy" id="2676868"/>
    <lineage>
        <taxon>Bacteria</taxon>
        <taxon>Pseudomonadati</taxon>
        <taxon>Bacteroidota</taxon>
        <taxon>Chitinophagia</taxon>
        <taxon>Chitinophagales</taxon>
        <taxon>Chitinophagaceae</taxon>
        <taxon>Phnomibacter</taxon>
    </lineage>
</organism>
<dbReference type="GO" id="GO:0003677">
    <property type="term" value="F:DNA binding"/>
    <property type="evidence" value="ECO:0007669"/>
    <property type="project" value="InterPro"/>
</dbReference>
<evidence type="ECO:0000259" key="2">
    <source>
        <dbReference type="PROSITE" id="PS51192"/>
    </source>
</evidence>
<sequence length="628" mass="72931">MATGTGKTLLSAAIIKMFIRSNNADRVLFLVDRIELELQAYKHFKNYLEDDGIQSVIYKRNKNDWQNAKIVITTIQSLSYDNRFLKEFSPTDFQLIISDEAHRTISGNNRIIFEYFIGSKLGLTATPKDYLKGVNLDDADPRDIERRLLLSTYETFGCSDGIPTYRFSLEDAVKHVPPYLCMPKLLDARTDITTDLLSKQGWTYKFTNEDGDEEEDTFYKKDFMKKFVSNETNKKFIEAFFKHAKRDPISGEIGKTIFFCVSRFHCRIVTKMLNDEASKLFPEEYGKGSFFALQITSDITGSQDRTTRFANNDLNGHSSFNPDLRDYESSKTRVCVTVGMMTTGYDCPDILNVVLARPIFSPTDYIQIKGRGTRLHIFEYGDLPRVDKDNYFLFDFFANHQYFQEEYDYKQKIELPKESEASEGGGGTPTPDLNYTGSDEVKSIKEEDFGPTKIMKVDKEAFSKRFEDTTKEEVEKNPDLKKAVEQEDWSTLSSYVKEKVFNQPTEYWNLEKLLDWYEIDRRATLQEILMKIFLNGYKLKTRTDLADEYFEKFMSDAKLDGSKYNSAKRLFESYLLFDDIRKQMNDKNPDPNDARLGLYNLKVIGKDNIPVILNYIKDNVNINQFLPR</sequence>
<keyword evidence="3" id="KW-0378">Hydrolase</keyword>
<dbReference type="AlphaFoldDB" id="A0A6I6GLD9"/>
<dbReference type="GO" id="GO:0004386">
    <property type="term" value="F:helicase activity"/>
    <property type="evidence" value="ECO:0007669"/>
    <property type="project" value="UniProtKB-KW"/>
</dbReference>
<dbReference type="Gene3D" id="3.40.50.300">
    <property type="entry name" value="P-loop containing nucleotide triphosphate hydrolases"/>
    <property type="match status" value="2"/>
</dbReference>
<dbReference type="InterPro" id="IPR050742">
    <property type="entry name" value="Helicase_Restrict-Modif_Enz"/>
</dbReference>
<proteinExistence type="predicted"/>
<keyword evidence="3" id="KW-0347">Helicase</keyword>
<feature type="domain" description="Helicase ATP-binding" evidence="2">
    <location>
        <begin position="1"/>
        <end position="145"/>
    </location>
</feature>
<evidence type="ECO:0000313" key="4">
    <source>
        <dbReference type="Proteomes" id="UP000426027"/>
    </source>
</evidence>
<dbReference type="EMBL" id="CP046566">
    <property type="protein sequence ID" value="QGW28448.1"/>
    <property type="molecule type" value="Genomic_DNA"/>
</dbReference>
<dbReference type="PANTHER" id="PTHR47396:SF1">
    <property type="entry name" value="ATP-DEPENDENT HELICASE IRC3-RELATED"/>
    <property type="match status" value="1"/>
</dbReference>
<gene>
    <name evidence="3" type="ORF">GLV81_10380</name>
</gene>
<dbReference type="GO" id="GO:0016787">
    <property type="term" value="F:hydrolase activity"/>
    <property type="evidence" value="ECO:0007669"/>
    <property type="project" value="InterPro"/>
</dbReference>
<dbReference type="GO" id="GO:0005524">
    <property type="term" value="F:ATP binding"/>
    <property type="evidence" value="ECO:0007669"/>
    <property type="project" value="InterPro"/>
</dbReference>
<feature type="region of interest" description="Disordered" evidence="1">
    <location>
        <begin position="417"/>
        <end position="437"/>
    </location>
</feature>
<evidence type="ECO:0000256" key="1">
    <source>
        <dbReference type="SAM" id="MobiDB-lite"/>
    </source>
</evidence>
<dbReference type="SMART" id="SM00487">
    <property type="entry name" value="DEXDc"/>
    <property type="match status" value="1"/>
</dbReference>
<name>A0A6I6GLD9_9BACT</name>
<dbReference type="GO" id="GO:0005829">
    <property type="term" value="C:cytosol"/>
    <property type="evidence" value="ECO:0007669"/>
    <property type="project" value="TreeGrafter"/>
</dbReference>
<dbReference type="SUPFAM" id="SSF52540">
    <property type="entry name" value="P-loop containing nucleoside triphosphate hydrolases"/>
    <property type="match status" value="1"/>
</dbReference>
<reference evidence="3 4" key="1">
    <citation type="submission" date="2019-11" db="EMBL/GenBank/DDBJ databases">
        <authorList>
            <person name="Im W.T."/>
        </authorList>
    </citation>
    <scope>NUCLEOTIDE SEQUENCE [LARGE SCALE GENOMIC DNA]</scope>
    <source>
        <strain evidence="3 4">SB-02</strain>
    </source>
</reference>
<dbReference type="InterPro" id="IPR027417">
    <property type="entry name" value="P-loop_NTPase"/>
</dbReference>